<dbReference type="InterPro" id="IPR050645">
    <property type="entry name" value="Histidine_acid_phosphatase"/>
</dbReference>
<comment type="catalytic activity">
    <reaction evidence="1">
        <text>a phosphate monoester + H2O = an alcohol + phosphate</text>
        <dbReference type="Rhea" id="RHEA:15017"/>
        <dbReference type="ChEBI" id="CHEBI:15377"/>
        <dbReference type="ChEBI" id="CHEBI:30879"/>
        <dbReference type="ChEBI" id="CHEBI:43474"/>
        <dbReference type="ChEBI" id="CHEBI:67140"/>
        <dbReference type="EC" id="3.1.3.2"/>
    </reaction>
</comment>
<dbReference type="PANTHER" id="PTHR11567:SF205">
    <property type="entry name" value="GH28721P-RELATED"/>
    <property type="match status" value="1"/>
</dbReference>
<keyword evidence="5" id="KW-1185">Reference proteome</keyword>
<comment type="caution">
    <text evidence="4">The sequence shown here is derived from an EMBL/GenBank/DDBJ whole genome shotgun (WGS) entry which is preliminary data.</text>
</comment>
<evidence type="ECO:0000313" key="5">
    <source>
        <dbReference type="Proteomes" id="UP001329430"/>
    </source>
</evidence>
<dbReference type="AlphaFoldDB" id="A0AAN7UZY0"/>
<protein>
    <recommendedName>
        <fullName evidence="6">Acid phosphatase</fullName>
    </recommendedName>
</protein>
<sequence length="393" mass="45678">MIWLLIGFVIVAAAGQQNWNQQWNQRPNWQQPQQRNKELKMLHIIYRHGIRTPADTYPNDPYLNSDFYPSGWGQLTNEGKRKLFEHGLFLRNRYGKFLGTHYSPDIYYVQTTGVDRTKMTAQCINAGLWAPNNDQHWGILNWQPIPVNSEPLDTDSLLLVRRPCPQYHLELDKVEQSPEIQRLLQSETPLFNELARLTGKNVKNFEDVQDVYTTLMAEEALGLPLPEWTRQYYPQRMLKSTVLSFTLNVYNDQLSRFKGGVLLKKMINDWKSVMDGTLSPKDRKAFLYIGHDSTVVNILSALKLWYPQVPGFAINTFFEFSRDLNTNEYGVEVFFRNSTDPHAPPYQLTIPNCDKFCPFNRLIQLTSSVVPENWDEECKSDDPNYTVPPPKPP</sequence>
<dbReference type="SUPFAM" id="SSF53254">
    <property type="entry name" value="Phosphoglycerate mutase-like"/>
    <property type="match status" value="1"/>
</dbReference>
<dbReference type="Pfam" id="PF00328">
    <property type="entry name" value="His_Phos_2"/>
    <property type="match status" value="1"/>
</dbReference>
<evidence type="ECO:0000256" key="1">
    <source>
        <dbReference type="ARBA" id="ARBA00000032"/>
    </source>
</evidence>
<evidence type="ECO:0000256" key="3">
    <source>
        <dbReference type="SAM" id="SignalP"/>
    </source>
</evidence>
<dbReference type="Gene3D" id="3.40.50.1240">
    <property type="entry name" value="Phosphoglycerate mutase-like"/>
    <property type="match status" value="1"/>
</dbReference>
<dbReference type="EMBL" id="JAVRBK010000010">
    <property type="protein sequence ID" value="KAK5637974.1"/>
    <property type="molecule type" value="Genomic_DNA"/>
</dbReference>
<accession>A0AAN7UZY0</accession>
<dbReference type="GO" id="GO:0003993">
    <property type="term" value="F:acid phosphatase activity"/>
    <property type="evidence" value="ECO:0007669"/>
    <property type="project" value="UniProtKB-EC"/>
</dbReference>
<name>A0AAN7UZY0_9COLE</name>
<comment type="similarity">
    <text evidence="2">Belongs to the histidine acid phosphatase family.</text>
</comment>
<proteinExistence type="inferred from homology"/>
<evidence type="ECO:0008006" key="6">
    <source>
        <dbReference type="Google" id="ProtNLM"/>
    </source>
</evidence>
<feature type="chain" id="PRO_5043054788" description="Acid phosphatase" evidence="3">
    <location>
        <begin position="16"/>
        <end position="393"/>
    </location>
</feature>
<keyword evidence="3" id="KW-0732">Signal</keyword>
<gene>
    <name evidence="4" type="ORF">RI129_012269</name>
</gene>
<dbReference type="PROSITE" id="PS00616">
    <property type="entry name" value="HIS_ACID_PHOSPHAT_1"/>
    <property type="match status" value="1"/>
</dbReference>
<dbReference type="InterPro" id="IPR000560">
    <property type="entry name" value="His_Pase_clade-2"/>
</dbReference>
<reference evidence="4 5" key="1">
    <citation type="journal article" date="2024" name="Insects">
        <title>An Improved Chromosome-Level Genome Assembly of the Firefly Pyrocoelia pectoralis.</title>
        <authorList>
            <person name="Fu X."/>
            <person name="Meyer-Rochow V.B."/>
            <person name="Ballantyne L."/>
            <person name="Zhu X."/>
        </authorList>
    </citation>
    <scope>NUCLEOTIDE SEQUENCE [LARGE SCALE GENOMIC DNA]</scope>
    <source>
        <strain evidence="4">XCY_ONT2</strain>
    </source>
</reference>
<dbReference type="PANTHER" id="PTHR11567">
    <property type="entry name" value="ACID PHOSPHATASE-RELATED"/>
    <property type="match status" value="1"/>
</dbReference>
<evidence type="ECO:0000256" key="2">
    <source>
        <dbReference type="ARBA" id="ARBA00005375"/>
    </source>
</evidence>
<dbReference type="CDD" id="cd07061">
    <property type="entry name" value="HP_HAP_like"/>
    <property type="match status" value="1"/>
</dbReference>
<dbReference type="Proteomes" id="UP001329430">
    <property type="component" value="Chromosome 10"/>
</dbReference>
<evidence type="ECO:0000313" key="4">
    <source>
        <dbReference type="EMBL" id="KAK5637974.1"/>
    </source>
</evidence>
<feature type="signal peptide" evidence="3">
    <location>
        <begin position="1"/>
        <end position="15"/>
    </location>
</feature>
<dbReference type="InterPro" id="IPR033379">
    <property type="entry name" value="Acid_Pase_AS"/>
</dbReference>
<dbReference type="InterPro" id="IPR029033">
    <property type="entry name" value="His_PPase_superfam"/>
</dbReference>
<organism evidence="4 5">
    <name type="scientific">Pyrocoelia pectoralis</name>
    <dbReference type="NCBI Taxonomy" id="417401"/>
    <lineage>
        <taxon>Eukaryota</taxon>
        <taxon>Metazoa</taxon>
        <taxon>Ecdysozoa</taxon>
        <taxon>Arthropoda</taxon>
        <taxon>Hexapoda</taxon>
        <taxon>Insecta</taxon>
        <taxon>Pterygota</taxon>
        <taxon>Neoptera</taxon>
        <taxon>Endopterygota</taxon>
        <taxon>Coleoptera</taxon>
        <taxon>Polyphaga</taxon>
        <taxon>Elateriformia</taxon>
        <taxon>Elateroidea</taxon>
        <taxon>Lampyridae</taxon>
        <taxon>Lampyrinae</taxon>
        <taxon>Pyrocoelia</taxon>
    </lineage>
</organism>